<evidence type="ECO:0000313" key="8">
    <source>
        <dbReference type="Proteomes" id="UP001163046"/>
    </source>
</evidence>
<evidence type="ECO:0000313" key="7">
    <source>
        <dbReference type="EMBL" id="KAJ7382692.1"/>
    </source>
</evidence>
<organism evidence="7 8">
    <name type="scientific">Desmophyllum pertusum</name>
    <dbReference type="NCBI Taxonomy" id="174260"/>
    <lineage>
        <taxon>Eukaryota</taxon>
        <taxon>Metazoa</taxon>
        <taxon>Cnidaria</taxon>
        <taxon>Anthozoa</taxon>
        <taxon>Hexacorallia</taxon>
        <taxon>Scleractinia</taxon>
        <taxon>Caryophylliina</taxon>
        <taxon>Caryophylliidae</taxon>
        <taxon>Desmophyllum</taxon>
    </lineage>
</organism>
<keyword evidence="8" id="KW-1185">Reference proteome</keyword>
<evidence type="ECO:0000259" key="6">
    <source>
        <dbReference type="PROSITE" id="PS50268"/>
    </source>
</evidence>
<dbReference type="InterPro" id="IPR002126">
    <property type="entry name" value="Cadherin-like_dom"/>
</dbReference>
<evidence type="ECO:0000256" key="4">
    <source>
        <dbReference type="ARBA" id="ARBA00023180"/>
    </source>
</evidence>
<sequence>MRVFKKFNIEIINDNEAPTAINLTGSHSVQENAVAGTVIGQFVVTDPDNAKSSSHQTHTCSFDVSQPSDGNYFVINSALVLKVIGGQQIDYKQMKHLAFTVICTDSGHPQLSLSSGFVISVKDVNEPPVNLTLSSATVDENTPLGTKVGILLSDDPDQPGGVPHL</sequence>
<dbReference type="GO" id="GO:0005886">
    <property type="term" value="C:plasma membrane"/>
    <property type="evidence" value="ECO:0007669"/>
    <property type="project" value="TreeGrafter"/>
</dbReference>
<dbReference type="Proteomes" id="UP001163046">
    <property type="component" value="Unassembled WGS sequence"/>
</dbReference>
<dbReference type="SMART" id="SM00112">
    <property type="entry name" value="CA"/>
    <property type="match status" value="1"/>
</dbReference>
<dbReference type="CDD" id="cd11304">
    <property type="entry name" value="Cadherin_repeat"/>
    <property type="match status" value="1"/>
</dbReference>
<keyword evidence="3" id="KW-1133">Transmembrane helix</keyword>
<evidence type="ECO:0000256" key="5">
    <source>
        <dbReference type="PROSITE-ProRule" id="PRU00043"/>
    </source>
</evidence>
<dbReference type="AlphaFoldDB" id="A0A9X0D0I1"/>
<gene>
    <name evidence="7" type="ORF">OS493_033484</name>
</gene>
<evidence type="ECO:0000256" key="3">
    <source>
        <dbReference type="ARBA" id="ARBA00022989"/>
    </source>
</evidence>
<name>A0A9X0D0I1_9CNID</name>
<keyword evidence="2" id="KW-0812">Transmembrane</keyword>
<accession>A0A9X0D0I1</accession>
<reference evidence="7" key="1">
    <citation type="submission" date="2023-01" db="EMBL/GenBank/DDBJ databases">
        <title>Genome assembly of the deep-sea coral Lophelia pertusa.</title>
        <authorList>
            <person name="Herrera S."/>
            <person name="Cordes E."/>
        </authorList>
    </citation>
    <scope>NUCLEOTIDE SEQUENCE</scope>
    <source>
        <strain evidence="7">USNM1676648</strain>
        <tissue evidence="7">Polyp</tissue>
    </source>
</reference>
<evidence type="ECO:0000256" key="1">
    <source>
        <dbReference type="ARBA" id="ARBA00004167"/>
    </source>
</evidence>
<keyword evidence="5" id="KW-0106">Calcium</keyword>
<dbReference type="Pfam" id="PF00028">
    <property type="entry name" value="Cadherin"/>
    <property type="match status" value="1"/>
</dbReference>
<keyword evidence="4" id="KW-0325">Glycoprotein</keyword>
<dbReference type="InterPro" id="IPR015919">
    <property type="entry name" value="Cadherin-like_sf"/>
</dbReference>
<proteinExistence type="predicted"/>
<dbReference type="PANTHER" id="PTHR24028">
    <property type="entry name" value="CADHERIN-87A"/>
    <property type="match status" value="1"/>
</dbReference>
<comment type="subcellular location">
    <subcellularLocation>
        <location evidence="1">Membrane</location>
        <topology evidence="1">Single-pass membrane protein</topology>
    </subcellularLocation>
</comment>
<comment type="caution">
    <text evidence="7">The sequence shown here is derived from an EMBL/GenBank/DDBJ whole genome shotgun (WGS) entry which is preliminary data.</text>
</comment>
<keyword evidence="3" id="KW-0472">Membrane</keyword>
<evidence type="ECO:0000256" key="2">
    <source>
        <dbReference type="ARBA" id="ARBA00022692"/>
    </source>
</evidence>
<protein>
    <recommendedName>
        <fullName evidence="6">Cadherin domain-containing protein</fullName>
    </recommendedName>
</protein>
<dbReference type="PROSITE" id="PS50268">
    <property type="entry name" value="CADHERIN_2"/>
    <property type="match status" value="1"/>
</dbReference>
<dbReference type="EMBL" id="MU825917">
    <property type="protein sequence ID" value="KAJ7382692.1"/>
    <property type="molecule type" value="Genomic_DNA"/>
</dbReference>
<dbReference type="InterPro" id="IPR050174">
    <property type="entry name" value="Protocadherin/Cadherin-CA"/>
</dbReference>
<dbReference type="GO" id="GO:0007156">
    <property type="term" value="P:homophilic cell adhesion via plasma membrane adhesion molecules"/>
    <property type="evidence" value="ECO:0007669"/>
    <property type="project" value="InterPro"/>
</dbReference>
<dbReference type="Gene3D" id="2.60.40.60">
    <property type="entry name" value="Cadherins"/>
    <property type="match status" value="1"/>
</dbReference>
<dbReference type="GO" id="GO:0005509">
    <property type="term" value="F:calcium ion binding"/>
    <property type="evidence" value="ECO:0007669"/>
    <property type="project" value="UniProtKB-UniRule"/>
</dbReference>
<dbReference type="PANTHER" id="PTHR24028:SF316">
    <property type="entry name" value="NEURAL-CADHERIN-LIKE"/>
    <property type="match status" value="1"/>
</dbReference>
<feature type="domain" description="Cadherin" evidence="6">
    <location>
        <begin position="28"/>
        <end position="130"/>
    </location>
</feature>
<dbReference type="SUPFAM" id="SSF49313">
    <property type="entry name" value="Cadherin-like"/>
    <property type="match status" value="1"/>
</dbReference>